<dbReference type="CDD" id="cd00200">
    <property type="entry name" value="WD40"/>
    <property type="match status" value="1"/>
</dbReference>
<dbReference type="Gene3D" id="3.40.50.300">
    <property type="entry name" value="P-loop containing nucleotide triphosphate hydrolases"/>
    <property type="match status" value="1"/>
</dbReference>
<keyword evidence="2" id="KW-0677">Repeat</keyword>
<dbReference type="InterPro" id="IPR036322">
    <property type="entry name" value="WD40_repeat_dom_sf"/>
</dbReference>
<evidence type="ECO:0000313" key="4">
    <source>
        <dbReference type="EMBL" id="SNQ49850.1"/>
    </source>
</evidence>
<keyword evidence="5" id="KW-1185">Reference proteome</keyword>
<dbReference type="SMART" id="SM00320">
    <property type="entry name" value="WD40"/>
    <property type="match status" value="6"/>
</dbReference>
<dbReference type="Gene3D" id="2.130.10.10">
    <property type="entry name" value="YVTN repeat-like/Quinoprotein amine dehydrogenase"/>
    <property type="match status" value="2"/>
</dbReference>
<accession>A0A2I2KW15</accession>
<dbReference type="InterPro" id="IPR015943">
    <property type="entry name" value="WD40/YVTN_repeat-like_dom_sf"/>
</dbReference>
<evidence type="ECO:0000256" key="1">
    <source>
        <dbReference type="ARBA" id="ARBA00022574"/>
    </source>
</evidence>
<feature type="repeat" description="WD" evidence="3">
    <location>
        <begin position="646"/>
        <end position="690"/>
    </location>
</feature>
<organism evidence="4 5">
    <name type="scientific">Frankia canadensis</name>
    <dbReference type="NCBI Taxonomy" id="1836972"/>
    <lineage>
        <taxon>Bacteria</taxon>
        <taxon>Bacillati</taxon>
        <taxon>Actinomycetota</taxon>
        <taxon>Actinomycetes</taxon>
        <taxon>Frankiales</taxon>
        <taxon>Frankiaceae</taxon>
        <taxon>Frankia</taxon>
    </lineage>
</organism>
<feature type="repeat" description="WD" evidence="3">
    <location>
        <begin position="556"/>
        <end position="600"/>
    </location>
</feature>
<dbReference type="SUPFAM" id="SSF50978">
    <property type="entry name" value="WD40 repeat-like"/>
    <property type="match status" value="1"/>
</dbReference>
<feature type="repeat" description="WD" evidence="3">
    <location>
        <begin position="691"/>
        <end position="735"/>
    </location>
</feature>
<evidence type="ECO:0000313" key="5">
    <source>
        <dbReference type="Proteomes" id="UP000234331"/>
    </source>
</evidence>
<feature type="repeat" description="WD" evidence="3">
    <location>
        <begin position="601"/>
        <end position="636"/>
    </location>
</feature>
<reference evidence="4 5" key="1">
    <citation type="submission" date="2017-06" db="EMBL/GenBank/DDBJ databases">
        <authorList>
            <person name="Kim H.J."/>
            <person name="Triplett B.A."/>
        </authorList>
    </citation>
    <scope>NUCLEOTIDE SEQUENCE [LARGE SCALE GENOMIC DNA]</scope>
    <source>
        <strain evidence="4">FRACA_ARgP5</strain>
    </source>
</reference>
<dbReference type="Proteomes" id="UP000234331">
    <property type="component" value="Unassembled WGS sequence"/>
</dbReference>
<gene>
    <name evidence="4" type="ORF">FRACA_380041</name>
</gene>
<dbReference type="PROSITE" id="PS50294">
    <property type="entry name" value="WD_REPEATS_REGION"/>
    <property type="match status" value="5"/>
</dbReference>
<protein>
    <submittedName>
        <fullName evidence="4">WD40 repeat</fullName>
    </submittedName>
</protein>
<dbReference type="AlphaFoldDB" id="A0A2I2KW15"/>
<dbReference type="SUPFAM" id="SSF52540">
    <property type="entry name" value="P-loop containing nucleoside triphosphate hydrolases"/>
    <property type="match status" value="1"/>
</dbReference>
<dbReference type="InterPro" id="IPR020472">
    <property type="entry name" value="WD40_PAC1"/>
</dbReference>
<evidence type="ECO:0000256" key="3">
    <source>
        <dbReference type="PROSITE-ProRule" id="PRU00221"/>
    </source>
</evidence>
<sequence length="820" mass="88692">MSAVTWSLGPGAIGAGRDLTIGGPVTIRVVQGSFDRLADAIFDVEELADQLDVARFQGRTDFIGKIDQYIATHDRGYTLIRGEAGVGKSALAAHLVWTRPCAYHFTRVGAGARIPVEARKNLAAQLIGAWDLAGQFAPDDTFPIGAARPDWLGKVLRAAARQRDTFSPGAPLVLVVDGLDEAEPDPPGMDTGVPLGLPAPDSLPPGVFVVATSRLGPPLDRFQDGSQGWFTLNVDDASNRQDMHDYLTRLLTGPHPDSQLVRLLDEQQITSAAFTATLLDRCAGVWLYLQYVLADIRAGRRSPTDVASLPVGLRTYYMQQIRERWAVDHHWKRLRRPTLALIAALQRPATATELAELACVDRDDVAAWLEGDLRAFLDVTRPWPRTYTMRHQSLRDLFTPTRTQVDHDDGGLGDELHYAILTAHSTLTDHFIPAGDPARRAWTDDYTRTHLPHHAAYAGRLDDLVQDPEFLLACQPDGILRHRHRLTTPAGTAAVDAYEQALDDINRYPEDAPTWWLHIWARKTRATTLADNAAHHTPRPWTIHTAMWTGTTHRTLALHTSTVLALAVLSLPDGRTLLASAGNDHTVQLWDPATGQPVPCLTGHTGTVTALAVLSLPDGPTLLASAGNDHTVRLWNPATGQPGPTLTGHTAPVNALAVLPLPDGPTLLASASDDHTVRLWDPATGQAGPTLTGHTDWVRALAILPLPDGPTLLASAGNDHTVRLWDPATGQAGLTLTGHTGWVTALAVLPLPDGRTLLASASADHTVRLWDPATGQPGPTLTGHTDWVRALAVLPLPDRPTLLASAGNDRTILVWAPDFE</sequence>
<dbReference type="PANTHER" id="PTHR22847:SF637">
    <property type="entry name" value="WD REPEAT DOMAIN 5B"/>
    <property type="match status" value="1"/>
</dbReference>
<dbReference type="Pfam" id="PF00400">
    <property type="entry name" value="WD40"/>
    <property type="match status" value="6"/>
</dbReference>
<name>A0A2I2KW15_9ACTN</name>
<dbReference type="PRINTS" id="PR00320">
    <property type="entry name" value="GPROTEINBRPT"/>
</dbReference>
<dbReference type="PANTHER" id="PTHR22847">
    <property type="entry name" value="WD40 REPEAT PROTEIN"/>
    <property type="match status" value="1"/>
</dbReference>
<proteinExistence type="predicted"/>
<dbReference type="EMBL" id="FZMO01000312">
    <property type="protein sequence ID" value="SNQ49850.1"/>
    <property type="molecule type" value="Genomic_DNA"/>
</dbReference>
<dbReference type="InterPro" id="IPR027417">
    <property type="entry name" value="P-loop_NTPase"/>
</dbReference>
<feature type="repeat" description="WD" evidence="3">
    <location>
        <begin position="781"/>
        <end position="815"/>
    </location>
</feature>
<keyword evidence="1 3" id="KW-0853">WD repeat</keyword>
<dbReference type="InterPro" id="IPR001680">
    <property type="entry name" value="WD40_rpt"/>
</dbReference>
<evidence type="ECO:0000256" key="2">
    <source>
        <dbReference type="ARBA" id="ARBA00022737"/>
    </source>
</evidence>
<dbReference type="PROSITE" id="PS50082">
    <property type="entry name" value="WD_REPEATS_2"/>
    <property type="match status" value="6"/>
</dbReference>
<feature type="repeat" description="WD" evidence="3">
    <location>
        <begin position="736"/>
        <end position="771"/>
    </location>
</feature>